<dbReference type="AlphaFoldDB" id="A0A2P6MWS2"/>
<dbReference type="Gene3D" id="3.40.50.10880">
    <property type="entry name" value="Uncharacterised protein PF01937, DUF89, domain 3"/>
    <property type="match status" value="1"/>
</dbReference>
<dbReference type="InterPro" id="IPR002791">
    <property type="entry name" value="ARMT1-like_metal-bd"/>
</dbReference>
<keyword evidence="12" id="KW-1185">Reference proteome</keyword>
<evidence type="ECO:0000256" key="2">
    <source>
        <dbReference type="ARBA" id="ARBA00009519"/>
    </source>
</evidence>
<evidence type="ECO:0000313" key="12">
    <source>
        <dbReference type="Proteomes" id="UP000241769"/>
    </source>
</evidence>
<feature type="domain" description="Damage-control phosphatase ARMT1-like metal-binding" evidence="10">
    <location>
        <begin position="149"/>
        <end position="509"/>
    </location>
</feature>
<dbReference type="GO" id="GO:0030643">
    <property type="term" value="P:intracellular phosphate ion homeostasis"/>
    <property type="evidence" value="ECO:0007669"/>
    <property type="project" value="UniProtKB-ARBA"/>
</dbReference>
<dbReference type="GO" id="GO:0016462">
    <property type="term" value="F:pyrophosphatase activity"/>
    <property type="evidence" value="ECO:0007669"/>
    <property type="project" value="UniProtKB-ARBA"/>
</dbReference>
<evidence type="ECO:0000256" key="6">
    <source>
        <dbReference type="ARBA" id="ARBA00048809"/>
    </source>
</evidence>
<keyword evidence="9" id="KW-0472">Membrane</keyword>
<evidence type="ECO:0000256" key="5">
    <source>
        <dbReference type="ARBA" id="ARBA00023211"/>
    </source>
</evidence>
<comment type="catalytic activity">
    <reaction evidence="6 8">
        <text>beta-D-fructose 6-phosphate = dihydroxyacetone + D-glyceraldehyde 3-phosphate</text>
        <dbReference type="Rhea" id="RHEA:28002"/>
        <dbReference type="ChEBI" id="CHEBI:16016"/>
        <dbReference type="ChEBI" id="CHEBI:57634"/>
        <dbReference type="ChEBI" id="CHEBI:59776"/>
    </reaction>
</comment>
<dbReference type="InterPro" id="IPR036075">
    <property type="entry name" value="ARMT-1-like_metal-bd_sf"/>
</dbReference>
<dbReference type="GO" id="GO:0046872">
    <property type="term" value="F:metal ion binding"/>
    <property type="evidence" value="ECO:0007669"/>
    <property type="project" value="UniProtKB-UniRule"/>
</dbReference>
<dbReference type="InParanoid" id="A0A2P6MWS2"/>
<comment type="cofactor">
    <cofactor evidence="8">
        <name>Mn(2+)</name>
        <dbReference type="ChEBI" id="CHEBI:29035"/>
    </cofactor>
    <cofactor evidence="8">
        <name>Ni(2+)</name>
        <dbReference type="ChEBI" id="CHEBI:49786"/>
    </cofactor>
</comment>
<reference evidence="11 12" key="1">
    <citation type="journal article" date="2018" name="Genome Biol. Evol.">
        <title>Multiple Roots of Fruiting Body Formation in Amoebozoa.</title>
        <authorList>
            <person name="Hillmann F."/>
            <person name="Forbes G."/>
            <person name="Novohradska S."/>
            <person name="Ferling I."/>
            <person name="Riege K."/>
            <person name="Groth M."/>
            <person name="Westermann M."/>
            <person name="Marz M."/>
            <person name="Spaller T."/>
            <person name="Winckler T."/>
            <person name="Schaap P."/>
            <person name="Glockner G."/>
        </authorList>
    </citation>
    <scope>NUCLEOTIDE SEQUENCE [LARGE SCALE GENOMIC DNA]</scope>
    <source>
        <strain evidence="11 12">Jena</strain>
    </source>
</reference>
<keyword evidence="3 8" id="KW-0479">Metal-binding</keyword>
<gene>
    <name evidence="11" type="ORF">PROFUN_15226</name>
</gene>
<evidence type="ECO:0000256" key="3">
    <source>
        <dbReference type="ARBA" id="ARBA00022723"/>
    </source>
</evidence>
<dbReference type="FunFam" id="3.40.50.10880:FF:000005">
    <property type="entry name" value="DUF89-domain-containing protein"/>
    <property type="match status" value="1"/>
</dbReference>
<proteinExistence type="inferred from homology"/>
<dbReference type="SUPFAM" id="SSF111321">
    <property type="entry name" value="AF1104-like"/>
    <property type="match status" value="1"/>
</dbReference>
<dbReference type="GO" id="GO:0097023">
    <property type="term" value="F:fructose 6-phosphate aldolase activity"/>
    <property type="evidence" value="ECO:0007669"/>
    <property type="project" value="RHEA"/>
</dbReference>
<accession>A0A2P6MWS2</accession>
<dbReference type="EC" id="3.1.3.-" evidence="8"/>
<dbReference type="Pfam" id="PF01937">
    <property type="entry name" value="ARMT1-like_dom"/>
    <property type="match status" value="1"/>
</dbReference>
<name>A0A2P6MWS2_9EUKA</name>
<evidence type="ECO:0000256" key="1">
    <source>
        <dbReference type="ARBA" id="ARBA00001326"/>
    </source>
</evidence>
<dbReference type="EMBL" id="MDYQ01000346">
    <property type="protein sequence ID" value="PRP76162.1"/>
    <property type="molecule type" value="Genomic_DNA"/>
</dbReference>
<dbReference type="GO" id="GO:0005634">
    <property type="term" value="C:nucleus"/>
    <property type="evidence" value="ECO:0007669"/>
    <property type="project" value="TreeGrafter"/>
</dbReference>
<feature type="transmembrane region" description="Helical" evidence="9">
    <location>
        <begin position="30"/>
        <end position="51"/>
    </location>
</feature>
<keyword evidence="9" id="KW-0812">Transmembrane</keyword>
<dbReference type="GO" id="GO:0103026">
    <property type="term" value="F:fructose-1-phosphatase activity"/>
    <property type="evidence" value="ECO:0007669"/>
    <property type="project" value="RHEA"/>
</dbReference>
<comment type="domain">
    <text evidence="8">Subfamily III proteins have a conserved RTxK motif about 40-50 residues from the C-terminus; the threonine may be replaced by serine or cysteine.</text>
</comment>
<comment type="function">
    <text evidence="7 8">Metal-dependent phosphatase that shows phosphatase activity against several substrates, including fructose-1-phosphate and fructose-6-phosphate. Its preference for fructose-1-phosphate, a strong glycating agent that causes DNA damage rather than a canonical yeast metabolite, suggests a damage-control function in hexose phosphate metabolism.</text>
</comment>
<evidence type="ECO:0000256" key="4">
    <source>
        <dbReference type="ARBA" id="ARBA00022801"/>
    </source>
</evidence>
<dbReference type="Proteomes" id="UP000241769">
    <property type="component" value="Unassembled WGS sequence"/>
</dbReference>
<dbReference type="STRING" id="1890364.A0A2P6MWS2"/>
<protein>
    <recommendedName>
        <fullName evidence="8">Sugar phosphate phosphatase</fullName>
        <ecNumber evidence="8">3.1.3.-</ecNumber>
    </recommendedName>
</protein>
<dbReference type="PANTHER" id="PTHR12260">
    <property type="entry name" value="DAMAGE-CONTROL PHOSPHATASE ARMT1"/>
    <property type="match status" value="1"/>
</dbReference>
<comment type="caution">
    <text evidence="11">The sequence shown here is derived from an EMBL/GenBank/DDBJ whole genome shotgun (WGS) entry which is preliminary data.</text>
</comment>
<dbReference type="GO" id="GO:0006974">
    <property type="term" value="P:DNA damage response"/>
    <property type="evidence" value="ECO:0007669"/>
    <property type="project" value="TreeGrafter"/>
</dbReference>
<dbReference type="InterPro" id="IPR039763">
    <property type="entry name" value="ARMT1"/>
</dbReference>
<dbReference type="Gene3D" id="1.20.930.60">
    <property type="match status" value="2"/>
</dbReference>
<sequence length="537" mass="62560">MFCRGLPNRTQETSIQREESCREMDYNIHFYYDVIILGLEYLIFLMHYNLLEKILFYNYLCYQPFSIKGAIAELLGSEKCAPAIPLNCPGQERDPPRQLEHFHSSKSDKKQYKWRSLKGFSPLIMPTPQNPPHPYYAGSDGPGTFPYITVTQRWPSILRGVMADMKAAAQQESSEKAKEGEHIADQVELMLQEELLKDAPLRYFHGKTWMTAGWLWTECYMYRRIHHLLLISTHWMDFDPFFTKKTSNFEGNKEQILQLSNKITKAVDSNGDSRILFHEFASTCLWGNSHDLSLLATMTESEAARQKSSGNNLKEQERLIVVNHLDQSWLAIERTKKGRIDFVCDNAGFEQFVDLIFADWLVSSNHASEVHFHLKTYGWFVSDTTLPDFHWLLEHCRANEYNFPELTQLAERWKSYIEKGVWKVRTHPFWTTGYSYWSIQSEAPDLYDDLRSSSHIFFKGDLNFRKLTYDCKWPTTTPFVQAIGPLSQDFPPITVLRTNKADVIVGLTDKIQKAEYPENMQLFFSALALDNSRKLNH</sequence>
<dbReference type="OrthoDB" id="541375at2759"/>
<keyword evidence="5 8" id="KW-0464">Manganese</keyword>
<dbReference type="PANTHER" id="PTHR12260:SF4">
    <property type="entry name" value="SUGAR PHOSPHATE PHOSPHATASE"/>
    <property type="match status" value="1"/>
</dbReference>
<evidence type="ECO:0000259" key="10">
    <source>
        <dbReference type="Pfam" id="PF01937"/>
    </source>
</evidence>
<evidence type="ECO:0000256" key="7">
    <source>
        <dbReference type="ARBA" id="ARBA00054243"/>
    </source>
</evidence>
<evidence type="ECO:0000313" key="11">
    <source>
        <dbReference type="EMBL" id="PRP76162.1"/>
    </source>
</evidence>
<comment type="catalytic activity">
    <reaction evidence="1 8">
        <text>beta-D-fructose 1-phosphate + H2O = D-fructose + phosphate</text>
        <dbReference type="Rhea" id="RHEA:35603"/>
        <dbReference type="ChEBI" id="CHEBI:15377"/>
        <dbReference type="ChEBI" id="CHEBI:37721"/>
        <dbReference type="ChEBI" id="CHEBI:43474"/>
        <dbReference type="ChEBI" id="CHEBI:138881"/>
    </reaction>
</comment>
<evidence type="ECO:0000256" key="9">
    <source>
        <dbReference type="SAM" id="Phobius"/>
    </source>
</evidence>
<keyword evidence="4 8" id="KW-0378">Hydrolase</keyword>
<keyword evidence="9" id="KW-1133">Transmembrane helix</keyword>
<evidence type="ECO:0000256" key="8">
    <source>
        <dbReference type="RuleBase" id="RU367030"/>
    </source>
</evidence>
<comment type="similarity">
    <text evidence="2 8">Belongs to the damage-control phosphatase family. Sugar phosphate phosphatase III subfamily.</text>
</comment>
<organism evidence="11 12">
    <name type="scientific">Planoprotostelium fungivorum</name>
    <dbReference type="NCBI Taxonomy" id="1890364"/>
    <lineage>
        <taxon>Eukaryota</taxon>
        <taxon>Amoebozoa</taxon>
        <taxon>Evosea</taxon>
        <taxon>Variosea</taxon>
        <taxon>Cavosteliida</taxon>
        <taxon>Cavosteliaceae</taxon>
        <taxon>Planoprotostelium</taxon>
    </lineage>
</organism>